<dbReference type="RefSeq" id="XP_007416553.1">
    <property type="nucleotide sequence ID" value="XM_007416491.1"/>
</dbReference>
<evidence type="ECO:0000313" key="3">
    <source>
        <dbReference type="Proteomes" id="UP000001072"/>
    </source>
</evidence>
<keyword evidence="3" id="KW-1185">Reference proteome</keyword>
<dbReference type="InParanoid" id="F4S5D9"/>
<dbReference type="GeneID" id="18926692"/>
<dbReference type="Proteomes" id="UP000001072">
    <property type="component" value="Unassembled WGS sequence"/>
</dbReference>
<evidence type="ECO:0000256" key="1">
    <source>
        <dbReference type="SAM" id="SignalP"/>
    </source>
</evidence>
<name>F4S5D9_MELLP</name>
<feature type="signal peptide" evidence="1">
    <location>
        <begin position="1"/>
        <end position="20"/>
    </location>
</feature>
<proteinExistence type="predicted"/>
<dbReference type="HOGENOM" id="CLU_138678_0_0_1"/>
<evidence type="ECO:0000313" key="2">
    <source>
        <dbReference type="EMBL" id="EGG00150.1"/>
    </source>
</evidence>
<dbReference type="AlphaFoldDB" id="F4S5D9"/>
<sequence length="154" mass="17466">MYSLQYLLIFIFTIIFTCEAASRQECSRFYGPNKYGGTFCQNSGGVVYGCNRPPSYLVTLNNCVPYHHNDIHKRTTYAKPSTQYCQTAERFRDDRRGTWFINCGMVVLDEQKKGMKLTTAFKCSDSGTILKVVEGCTPTGSDGVYHGIDYNFPQ</sequence>
<gene>
    <name evidence="2" type="ORF">MELLADRAFT_124225</name>
</gene>
<keyword evidence="1" id="KW-0732">Signal</keyword>
<dbReference type="VEuPathDB" id="FungiDB:MELLADRAFT_124225"/>
<feature type="chain" id="PRO_5003318276" evidence="1">
    <location>
        <begin position="21"/>
        <end position="154"/>
    </location>
</feature>
<dbReference type="KEGG" id="mlr:MELLADRAFT_124225"/>
<reference evidence="3" key="1">
    <citation type="journal article" date="2011" name="Proc. Natl. Acad. Sci. U.S.A.">
        <title>Obligate biotrophy features unraveled by the genomic analysis of rust fungi.</title>
        <authorList>
            <person name="Duplessis S."/>
            <person name="Cuomo C.A."/>
            <person name="Lin Y.-C."/>
            <person name="Aerts A."/>
            <person name="Tisserant E."/>
            <person name="Veneault-Fourrey C."/>
            <person name="Joly D.L."/>
            <person name="Hacquard S."/>
            <person name="Amselem J."/>
            <person name="Cantarel B.L."/>
            <person name="Chiu R."/>
            <person name="Coutinho P.M."/>
            <person name="Feau N."/>
            <person name="Field M."/>
            <person name="Frey P."/>
            <person name="Gelhaye E."/>
            <person name="Goldberg J."/>
            <person name="Grabherr M.G."/>
            <person name="Kodira C.D."/>
            <person name="Kohler A."/>
            <person name="Kuees U."/>
            <person name="Lindquist E.A."/>
            <person name="Lucas S.M."/>
            <person name="Mago R."/>
            <person name="Mauceli E."/>
            <person name="Morin E."/>
            <person name="Murat C."/>
            <person name="Pangilinan J.L."/>
            <person name="Park R."/>
            <person name="Pearson M."/>
            <person name="Quesneville H."/>
            <person name="Rouhier N."/>
            <person name="Sakthikumar S."/>
            <person name="Salamov A.A."/>
            <person name="Schmutz J."/>
            <person name="Selles B."/>
            <person name="Shapiro H."/>
            <person name="Tanguay P."/>
            <person name="Tuskan G.A."/>
            <person name="Henrissat B."/>
            <person name="Van de Peer Y."/>
            <person name="Rouze P."/>
            <person name="Ellis J.G."/>
            <person name="Dodds P.N."/>
            <person name="Schein J.E."/>
            <person name="Zhong S."/>
            <person name="Hamelin R.C."/>
            <person name="Grigoriev I.V."/>
            <person name="Szabo L.J."/>
            <person name="Martin F."/>
        </authorList>
    </citation>
    <scope>NUCLEOTIDE SEQUENCE [LARGE SCALE GENOMIC DNA]</scope>
    <source>
        <strain evidence="3">98AG31 / pathotype 3-4-7</strain>
    </source>
</reference>
<organism evidence="3">
    <name type="scientific">Melampsora larici-populina (strain 98AG31 / pathotype 3-4-7)</name>
    <name type="common">Poplar leaf rust fungus</name>
    <dbReference type="NCBI Taxonomy" id="747676"/>
    <lineage>
        <taxon>Eukaryota</taxon>
        <taxon>Fungi</taxon>
        <taxon>Dikarya</taxon>
        <taxon>Basidiomycota</taxon>
        <taxon>Pucciniomycotina</taxon>
        <taxon>Pucciniomycetes</taxon>
        <taxon>Pucciniales</taxon>
        <taxon>Melampsoraceae</taxon>
        <taxon>Melampsora</taxon>
    </lineage>
</organism>
<dbReference type="EMBL" id="GL883150">
    <property type="protein sequence ID" value="EGG00150.1"/>
    <property type="molecule type" value="Genomic_DNA"/>
</dbReference>
<accession>F4S5D9</accession>
<protein>
    <submittedName>
        <fullName evidence="2">Secreted protein</fullName>
    </submittedName>
</protein>